<evidence type="ECO:0000313" key="3">
    <source>
        <dbReference type="Proteomes" id="UP000230731"/>
    </source>
</evidence>
<dbReference type="AlphaFoldDB" id="A0A2M6WYZ5"/>
<organism evidence="2 3">
    <name type="scientific">Candidatus Andersenbacteria bacterium CG10_big_fil_rev_8_21_14_0_10_54_11</name>
    <dbReference type="NCBI Taxonomy" id="1974485"/>
    <lineage>
        <taxon>Bacteria</taxon>
        <taxon>Candidatus Anderseniibacteriota</taxon>
    </lineage>
</organism>
<dbReference type="EMBL" id="PEZP01000035">
    <property type="protein sequence ID" value="PIT98031.1"/>
    <property type="molecule type" value="Genomic_DNA"/>
</dbReference>
<dbReference type="InterPro" id="IPR025474">
    <property type="entry name" value="DUF4325"/>
</dbReference>
<evidence type="ECO:0000313" key="2">
    <source>
        <dbReference type="EMBL" id="PIT98031.1"/>
    </source>
</evidence>
<dbReference type="Pfam" id="PF14213">
    <property type="entry name" value="DUF4325"/>
    <property type="match status" value="1"/>
</dbReference>
<gene>
    <name evidence="2" type="ORF">COT71_02875</name>
</gene>
<feature type="domain" description="DUF4325" evidence="1">
    <location>
        <begin position="29"/>
        <end position="58"/>
    </location>
</feature>
<comment type="caution">
    <text evidence="2">The sequence shown here is derived from an EMBL/GenBank/DDBJ whole genome shotgun (WGS) entry which is preliminary data.</text>
</comment>
<sequence>MKVIHHKQFGKVLVSRPAGLEAFNAIRPTLDPAEPIRLDFDGVLTVTPSWFDEFLTQLSQYTDGKVELMPTDNASVLAILPILAETKDGKLSSIVRNAINRMSGREAG</sequence>
<dbReference type="Proteomes" id="UP000230731">
    <property type="component" value="Unassembled WGS sequence"/>
</dbReference>
<protein>
    <recommendedName>
        <fullName evidence="1">DUF4325 domain-containing protein</fullName>
    </recommendedName>
</protein>
<evidence type="ECO:0000259" key="1">
    <source>
        <dbReference type="Pfam" id="PF14213"/>
    </source>
</evidence>
<name>A0A2M6WYZ5_9BACT</name>
<reference evidence="3" key="1">
    <citation type="submission" date="2017-09" db="EMBL/GenBank/DDBJ databases">
        <title>Depth-based differentiation of microbial function through sediment-hosted aquifers and enrichment of novel symbionts in the deep terrestrial subsurface.</title>
        <authorList>
            <person name="Probst A.J."/>
            <person name="Ladd B."/>
            <person name="Jarett J.K."/>
            <person name="Geller-Mcgrath D.E."/>
            <person name="Sieber C.M.K."/>
            <person name="Emerson J.B."/>
            <person name="Anantharaman K."/>
            <person name="Thomas B.C."/>
            <person name="Malmstrom R."/>
            <person name="Stieglmeier M."/>
            <person name="Klingl A."/>
            <person name="Woyke T."/>
            <person name="Ryan C.M."/>
            <person name="Banfield J.F."/>
        </authorList>
    </citation>
    <scope>NUCLEOTIDE SEQUENCE [LARGE SCALE GENOMIC DNA]</scope>
</reference>
<proteinExistence type="predicted"/>
<accession>A0A2M6WYZ5</accession>